<name>C5B622_METEA</name>
<organism evidence="3 4">
    <name type="scientific">Methylorubrum extorquens (strain ATCC 14718 / DSM 1338 / JCM 2805 / NCIMB 9133 / AM1)</name>
    <name type="common">Methylobacterium extorquens</name>
    <dbReference type="NCBI Taxonomy" id="272630"/>
    <lineage>
        <taxon>Bacteria</taxon>
        <taxon>Pseudomonadati</taxon>
        <taxon>Pseudomonadota</taxon>
        <taxon>Alphaproteobacteria</taxon>
        <taxon>Hyphomicrobiales</taxon>
        <taxon>Methylobacteriaceae</taxon>
        <taxon>Methylorubrum</taxon>
    </lineage>
</organism>
<feature type="region of interest" description="Disordered" evidence="1">
    <location>
        <begin position="66"/>
        <end position="87"/>
    </location>
</feature>
<dbReference type="HOGENOM" id="CLU_2479766_0_0_5"/>
<sequence length="87" mass="8974">MRFLTTLLTATAVCAAMLAAAAYRVGDTPAVQPWTGLTARTVLATDGLASSDRSVSASHLDRRTLGDLVDQASGSLPEVPGRDGSRS</sequence>
<reference evidence="3 4" key="1">
    <citation type="journal article" date="2009" name="PLoS ONE">
        <title>Methylobacterium genome sequences: a reference blueprint to investigate microbial metabolism of C1 compounds from natural and industrial sources.</title>
        <authorList>
            <person name="Vuilleumier S."/>
            <person name="Chistoserdova L."/>
            <person name="Lee M.-C."/>
            <person name="Bringel F."/>
            <person name="Lajus A."/>
            <person name="Zhou Y."/>
            <person name="Gourion B."/>
            <person name="Barbe V."/>
            <person name="Chang J."/>
            <person name="Cruveiller S."/>
            <person name="Dossat C."/>
            <person name="Gillett W."/>
            <person name="Gruffaz C."/>
            <person name="Haugen E."/>
            <person name="Hourcade E."/>
            <person name="Levy R."/>
            <person name="Mangenot S."/>
            <person name="Muller E."/>
            <person name="Nadalig T."/>
            <person name="Pagni M."/>
            <person name="Penny C."/>
            <person name="Peyraud R."/>
            <person name="Robinson D.G."/>
            <person name="Roche D."/>
            <person name="Rouy Z."/>
            <person name="Saenampechek C."/>
            <person name="Salvignol G."/>
            <person name="Vallenet D."/>
            <person name="Wu Z."/>
            <person name="Marx C.J."/>
            <person name="Vorholt J.A."/>
            <person name="Olson M.V."/>
            <person name="Kaul R."/>
            <person name="Weissenbach J."/>
            <person name="Medigue C."/>
            <person name="Lidstrom M.E."/>
        </authorList>
    </citation>
    <scope>NUCLEOTIDE SEQUENCE [LARGE SCALE GENOMIC DNA]</scope>
    <source>
        <strain evidence="4">ATCC 14718 / DSM 1338 / JCM 2805 / NCIMB 9133 / AM1</strain>
    </source>
</reference>
<evidence type="ECO:0000256" key="1">
    <source>
        <dbReference type="SAM" id="MobiDB-lite"/>
    </source>
</evidence>
<proteinExistence type="predicted"/>
<evidence type="ECO:0000313" key="4">
    <source>
        <dbReference type="Proteomes" id="UP000009081"/>
    </source>
</evidence>
<dbReference type="EMBL" id="CP001511">
    <property type="protein sequence ID" value="ACS43904.1"/>
    <property type="molecule type" value="Genomic_DNA"/>
</dbReference>
<keyword evidence="2" id="KW-0732">Signal</keyword>
<feature type="chain" id="PRO_5002948343" evidence="2">
    <location>
        <begin position="22"/>
        <end position="87"/>
    </location>
</feature>
<keyword evidence="3" id="KW-0614">Plasmid</keyword>
<dbReference type="Proteomes" id="UP000009081">
    <property type="component" value="Plasmid megaplasmid"/>
</dbReference>
<dbReference type="RefSeq" id="WP_012754271.1">
    <property type="nucleotide sequence ID" value="NC_012811.1"/>
</dbReference>
<geneLocation type="plasmid" evidence="3 4">
    <name>megaplasmid</name>
</geneLocation>
<feature type="signal peptide" evidence="2">
    <location>
        <begin position="1"/>
        <end position="21"/>
    </location>
</feature>
<accession>C5B622</accession>
<dbReference type="KEGG" id="mea:Mex_2p1132"/>
<gene>
    <name evidence="3" type="ordered locus">MexAM1_META2p1132</name>
</gene>
<evidence type="ECO:0000256" key="2">
    <source>
        <dbReference type="SAM" id="SignalP"/>
    </source>
</evidence>
<protein>
    <submittedName>
        <fullName evidence="3">Uncharacterized protein</fullName>
    </submittedName>
</protein>
<keyword evidence="4" id="KW-1185">Reference proteome</keyword>
<evidence type="ECO:0000313" key="3">
    <source>
        <dbReference type="EMBL" id="ACS43904.1"/>
    </source>
</evidence>
<dbReference type="AlphaFoldDB" id="C5B622"/>